<dbReference type="PIRSF" id="PIRSF001529">
    <property type="entry name" value="Ser-tRNA-synth_IIa"/>
    <property type="match status" value="1"/>
</dbReference>
<evidence type="ECO:0000256" key="10">
    <source>
        <dbReference type="ARBA" id="ARBA00047929"/>
    </source>
</evidence>
<comment type="function">
    <text evidence="12">Catalyzes the attachment of serine to tRNA(Ser). Is also able to aminoacylate tRNA(Sec) with serine, to form the misacylated tRNA L-seryl-tRNA(Sec), which will be further converted into selenocysteinyl-tRNA(Sec).</text>
</comment>
<sequence>MHDIKWIREEPQGLVRALTRRGTAESEAQALVDGLIALDERRRAGIVKLEELQARRNAASKEIGAAKKAGDNAKADALMAEVGALKTDIPALEEDVKAAEAELHTQLAAIPNAPLDVVPEGADEHDNVEIDRVGAPRTYAFTPKQHFEIGEALGQMDFEAAAKLSGARFVVLKSQLARLERAIGQFFINTHVDEHGLTEVAPPVLVKDEAMFGTAQLPKFRDDQFSTVRHLSDEEIAKLEAEAGKLSELARLYAYNNLWLIPTSEVPLTNLVAQSILSEEELPMRLTALTPCFRAEAGSAGRDTRGMIRQHQFNKVEMVTICTPETSLDEQERMLACAQNVLKKLDLPHRVVTLCTGDMGFASARTFDIEVWLPGQNAYREISSVSTCTDFQARRMNARYRAKDAKAPRYVHTLNGSGVAVGRALVAILETYQNEDGSVTVPDVLVPYMGGLTRIDG</sequence>
<keyword evidence="7 12" id="KW-0067">ATP-binding</keyword>
<keyword evidence="16" id="KW-1185">Reference proteome</keyword>
<keyword evidence="6 12" id="KW-0547">Nucleotide-binding</keyword>
<dbReference type="InterPro" id="IPR033729">
    <property type="entry name" value="SerRS_core"/>
</dbReference>
<dbReference type="PANTHER" id="PTHR43697:SF1">
    <property type="entry name" value="SERINE--TRNA LIGASE"/>
    <property type="match status" value="1"/>
</dbReference>
<accession>A0ABS5R3D2</accession>
<keyword evidence="9 12" id="KW-0030">Aminoacyl-tRNA synthetase</keyword>
<evidence type="ECO:0000313" key="15">
    <source>
        <dbReference type="EMBL" id="MBS9476160.1"/>
    </source>
</evidence>
<dbReference type="InterPro" id="IPR002317">
    <property type="entry name" value="Ser-tRNA-ligase_type_1"/>
</dbReference>
<dbReference type="NCBIfam" id="TIGR00414">
    <property type="entry name" value="serS"/>
    <property type="match status" value="1"/>
</dbReference>
<dbReference type="Gene3D" id="1.10.287.40">
    <property type="entry name" value="Serine-tRNA synthetase, tRNA binding domain"/>
    <property type="match status" value="1"/>
</dbReference>
<dbReference type="CDD" id="cd00770">
    <property type="entry name" value="SerRS_core"/>
    <property type="match status" value="1"/>
</dbReference>
<evidence type="ECO:0000256" key="11">
    <source>
        <dbReference type="ARBA" id="ARBA00048823"/>
    </source>
</evidence>
<dbReference type="EC" id="6.1.1.11" evidence="12"/>
<evidence type="ECO:0000256" key="13">
    <source>
        <dbReference type="SAM" id="Coils"/>
    </source>
</evidence>
<dbReference type="InterPro" id="IPR006195">
    <property type="entry name" value="aa-tRNA-synth_II"/>
</dbReference>
<evidence type="ECO:0000256" key="4">
    <source>
        <dbReference type="ARBA" id="ARBA00022490"/>
    </source>
</evidence>
<dbReference type="PANTHER" id="PTHR43697">
    <property type="entry name" value="SERYL-TRNA SYNTHETASE"/>
    <property type="match status" value="1"/>
</dbReference>
<comment type="domain">
    <text evidence="12">Consists of two distinct domains, a catalytic core and a N-terminal extension that is involved in tRNA binding.</text>
</comment>
<name>A0ABS5R3D2_9HYPH</name>
<dbReference type="PROSITE" id="PS50862">
    <property type="entry name" value="AA_TRNA_LIGASE_II"/>
    <property type="match status" value="1"/>
</dbReference>
<dbReference type="InterPro" id="IPR002314">
    <property type="entry name" value="aa-tRNA-synt_IIb"/>
</dbReference>
<evidence type="ECO:0000256" key="3">
    <source>
        <dbReference type="ARBA" id="ARBA00010728"/>
    </source>
</evidence>
<dbReference type="PRINTS" id="PR00981">
    <property type="entry name" value="TRNASYNTHSER"/>
</dbReference>
<dbReference type="InterPro" id="IPR015866">
    <property type="entry name" value="Ser-tRNA-synth_1_N"/>
</dbReference>
<protein>
    <recommendedName>
        <fullName evidence="12">Serine--tRNA ligase</fullName>
        <ecNumber evidence="12">6.1.1.11</ecNumber>
    </recommendedName>
    <alternativeName>
        <fullName evidence="12">Seryl-tRNA synthetase</fullName>
        <shortName evidence="12">SerRS</shortName>
    </alternativeName>
    <alternativeName>
        <fullName evidence="12">Seryl-tRNA(Ser/Sec) synthetase</fullName>
    </alternativeName>
</protein>
<dbReference type="SUPFAM" id="SSF55681">
    <property type="entry name" value="Class II aaRS and biotin synthetases"/>
    <property type="match status" value="1"/>
</dbReference>
<feature type="binding site" evidence="12">
    <location>
        <position position="317"/>
    </location>
    <ligand>
        <name>L-serine</name>
        <dbReference type="ChEBI" id="CHEBI:33384"/>
    </ligand>
</feature>
<dbReference type="Pfam" id="PF02403">
    <property type="entry name" value="Seryl_tRNA_N"/>
    <property type="match status" value="1"/>
</dbReference>
<comment type="caution">
    <text evidence="12">Lacks conserved residue(s) required for the propagation of feature annotation.</text>
</comment>
<keyword evidence="5 12" id="KW-0436">Ligase</keyword>
<evidence type="ECO:0000256" key="7">
    <source>
        <dbReference type="ARBA" id="ARBA00022840"/>
    </source>
</evidence>
<comment type="catalytic activity">
    <reaction evidence="11 12">
        <text>tRNA(Ser) + L-serine + ATP = L-seryl-tRNA(Ser) + AMP + diphosphate + H(+)</text>
        <dbReference type="Rhea" id="RHEA:12292"/>
        <dbReference type="Rhea" id="RHEA-COMP:9669"/>
        <dbReference type="Rhea" id="RHEA-COMP:9703"/>
        <dbReference type="ChEBI" id="CHEBI:15378"/>
        <dbReference type="ChEBI" id="CHEBI:30616"/>
        <dbReference type="ChEBI" id="CHEBI:33019"/>
        <dbReference type="ChEBI" id="CHEBI:33384"/>
        <dbReference type="ChEBI" id="CHEBI:78442"/>
        <dbReference type="ChEBI" id="CHEBI:78533"/>
        <dbReference type="ChEBI" id="CHEBI:456215"/>
        <dbReference type="EC" id="6.1.1.11"/>
    </reaction>
</comment>
<feature type="binding site" evidence="12">
    <location>
        <begin position="381"/>
        <end position="384"/>
    </location>
    <ligand>
        <name>ATP</name>
        <dbReference type="ChEBI" id="CHEBI:30616"/>
    </ligand>
</feature>
<dbReference type="HAMAP" id="MF_00176">
    <property type="entry name" value="Ser_tRNA_synth_type1"/>
    <property type="match status" value="1"/>
</dbReference>
<comment type="catalytic activity">
    <reaction evidence="10 12">
        <text>tRNA(Sec) + L-serine + ATP = L-seryl-tRNA(Sec) + AMP + diphosphate + H(+)</text>
        <dbReference type="Rhea" id="RHEA:42580"/>
        <dbReference type="Rhea" id="RHEA-COMP:9742"/>
        <dbReference type="Rhea" id="RHEA-COMP:10128"/>
        <dbReference type="ChEBI" id="CHEBI:15378"/>
        <dbReference type="ChEBI" id="CHEBI:30616"/>
        <dbReference type="ChEBI" id="CHEBI:33019"/>
        <dbReference type="ChEBI" id="CHEBI:33384"/>
        <dbReference type="ChEBI" id="CHEBI:78442"/>
        <dbReference type="ChEBI" id="CHEBI:78533"/>
        <dbReference type="ChEBI" id="CHEBI:456215"/>
        <dbReference type="EC" id="6.1.1.11"/>
    </reaction>
</comment>
<comment type="subcellular location">
    <subcellularLocation>
        <location evidence="1 12">Cytoplasm</location>
    </subcellularLocation>
</comment>
<feature type="binding site" evidence="12">
    <location>
        <begin position="263"/>
        <end position="265"/>
    </location>
    <ligand>
        <name>L-serine</name>
        <dbReference type="ChEBI" id="CHEBI:33384"/>
    </ligand>
</feature>
<evidence type="ECO:0000256" key="5">
    <source>
        <dbReference type="ARBA" id="ARBA00022598"/>
    </source>
</evidence>
<dbReference type="Proteomes" id="UP001166585">
    <property type="component" value="Unassembled WGS sequence"/>
</dbReference>
<comment type="caution">
    <text evidence="15">The sequence shown here is derived from an EMBL/GenBank/DDBJ whole genome shotgun (WGS) entry which is preliminary data.</text>
</comment>
<dbReference type="InterPro" id="IPR010978">
    <property type="entry name" value="tRNA-bd_arm"/>
</dbReference>
<reference evidence="15" key="1">
    <citation type="submission" date="2021-05" db="EMBL/GenBank/DDBJ databases">
        <authorList>
            <person name="Sun Q."/>
            <person name="Inoue M."/>
        </authorList>
    </citation>
    <scope>NUCLEOTIDE SEQUENCE</scope>
    <source>
        <strain evidence="15">VKM B-3255</strain>
    </source>
</reference>
<evidence type="ECO:0000256" key="2">
    <source>
        <dbReference type="ARBA" id="ARBA00005045"/>
    </source>
</evidence>
<dbReference type="GO" id="GO:0004828">
    <property type="term" value="F:serine-tRNA ligase activity"/>
    <property type="evidence" value="ECO:0007669"/>
    <property type="project" value="UniProtKB-EC"/>
</dbReference>
<keyword evidence="13" id="KW-0175">Coiled coil</keyword>
<dbReference type="RefSeq" id="WP_213754021.1">
    <property type="nucleotide sequence ID" value="NZ_JAHCQH010000014.1"/>
</dbReference>
<comment type="subunit">
    <text evidence="12">Homodimer. The tRNA molecule binds across the dimer.</text>
</comment>
<dbReference type="SUPFAM" id="SSF46589">
    <property type="entry name" value="tRNA-binding arm"/>
    <property type="match status" value="1"/>
</dbReference>
<evidence type="ECO:0000256" key="12">
    <source>
        <dbReference type="HAMAP-Rule" id="MF_00176"/>
    </source>
</evidence>
<evidence type="ECO:0000259" key="14">
    <source>
        <dbReference type="PROSITE" id="PS50862"/>
    </source>
</evidence>
<evidence type="ECO:0000313" key="16">
    <source>
        <dbReference type="Proteomes" id="UP001166585"/>
    </source>
</evidence>
<evidence type="ECO:0000256" key="8">
    <source>
        <dbReference type="ARBA" id="ARBA00022917"/>
    </source>
</evidence>
<organism evidence="15 16">
    <name type="scientific">Ancylobacter radicis</name>
    <dbReference type="NCBI Taxonomy" id="2836179"/>
    <lineage>
        <taxon>Bacteria</taxon>
        <taxon>Pseudomonadati</taxon>
        <taxon>Pseudomonadota</taxon>
        <taxon>Alphaproteobacteria</taxon>
        <taxon>Hyphomicrobiales</taxon>
        <taxon>Xanthobacteraceae</taxon>
        <taxon>Ancylobacter</taxon>
    </lineage>
</organism>
<dbReference type="EMBL" id="JAHCQH010000014">
    <property type="protein sequence ID" value="MBS9476160.1"/>
    <property type="molecule type" value="Genomic_DNA"/>
</dbReference>
<gene>
    <name evidence="12 15" type="primary">serS</name>
    <name evidence="15" type="ORF">KIP89_03475</name>
</gene>
<dbReference type="Pfam" id="PF00587">
    <property type="entry name" value="tRNA-synt_2b"/>
    <property type="match status" value="1"/>
</dbReference>
<feature type="binding site" evidence="12">
    <location>
        <begin position="294"/>
        <end position="296"/>
    </location>
    <ligand>
        <name>ATP</name>
        <dbReference type="ChEBI" id="CHEBI:30616"/>
    </ligand>
</feature>
<evidence type="ECO:0000256" key="9">
    <source>
        <dbReference type="ARBA" id="ARBA00023146"/>
    </source>
</evidence>
<dbReference type="Gene3D" id="3.30.930.10">
    <property type="entry name" value="Bira Bifunctional Protein, Domain 2"/>
    <property type="match status" value="1"/>
</dbReference>
<keyword evidence="4 12" id="KW-0963">Cytoplasm</keyword>
<comment type="pathway">
    <text evidence="2 12">Aminoacyl-tRNA biosynthesis; selenocysteinyl-tRNA(Sec) biosynthesis; L-seryl-tRNA(Sec) from L-serine and tRNA(Sec): step 1/1.</text>
</comment>
<evidence type="ECO:0000256" key="1">
    <source>
        <dbReference type="ARBA" id="ARBA00004496"/>
    </source>
</evidence>
<comment type="similarity">
    <text evidence="3 12">Belongs to the class-II aminoacyl-tRNA synthetase family. Type-1 seryl-tRNA synthetase subfamily.</text>
</comment>
<feature type="coiled-coil region" evidence="13">
    <location>
        <begin position="49"/>
        <end position="102"/>
    </location>
</feature>
<evidence type="ECO:0000256" key="6">
    <source>
        <dbReference type="ARBA" id="ARBA00022741"/>
    </source>
</evidence>
<dbReference type="InterPro" id="IPR045864">
    <property type="entry name" value="aa-tRNA-synth_II/BPL/LPL"/>
</dbReference>
<feature type="domain" description="Aminoacyl-transfer RNA synthetases class-II family profile" evidence="14">
    <location>
        <begin position="178"/>
        <end position="442"/>
    </location>
</feature>
<dbReference type="InterPro" id="IPR042103">
    <property type="entry name" value="SerRS_1_N_sf"/>
</dbReference>
<proteinExistence type="inferred from homology"/>
<keyword evidence="8 12" id="KW-0648">Protein biosynthesis</keyword>
<feature type="binding site" evidence="12">
    <location>
        <position position="417"/>
    </location>
    <ligand>
        <name>L-serine</name>
        <dbReference type="ChEBI" id="CHEBI:33384"/>
    </ligand>
</feature>